<proteinExistence type="predicted"/>
<feature type="domain" description="Phosphatidate phosphatase APP1 catalytic" evidence="1">
    <location>
        <begin position="135"/>
        <end position="303"/>
    </location>
</feature>
<dbReference type="Pfam" id="PF09949">
    <property type="entry name" value="APP1_cat"/>
    <property type="match status" value="1"/>
</dbReference>
<comment type="caution">
    <text evidence="2">The sequence shown here is derived from an EMBL/GenBank/DDBJ whole genome shotgun (WGS) entry which is preliminary data.</text>
</comment>
<name>A0A844X9V4_9SPHN</name>
<gene>
    <name evidence="2" type="ORF">GRF63_00785</name>
</gene>
<dbReference type="InterPro" id="IPR052935">
    <property type="entry name" value="Mg2+_PAP"/>
</dbReference>
<sequence length="381" mass="41790">MPIFPTRPLRIEPYFGHRSRSRLVLSARALRVGDAKFEEQTGLAAIGTMLGQFISHEVKGVDVTLIVEGEDGPSLSHTAQSDSEGFVHFDVPLDPEWDLPEFPAWEIAQLHWNTEDGPRQVDAHILAPGMDGRLAVISDIDDTIIETGITGGIGSVAKNWKRVFARMPGQRAIVPGADTFYNELGDAAKADGLKLAKEQMPATRRPFFYVSSSPWNLFAYLVAFQRMRGLPLGPIKLRDWGLNRETFGKSSHGSHKTDAIFEILEMYPDMKFALIGDDTQGDFPAFASVVKEFPDQIAAVFMRTVSEEKFSAEEEASITAIRDTGIPLWMGDDYATGLEFLRANGFTPSGETQQIVKAVEGVVVDEASDPAAAQSAEAAQD</sequence>
<keyword evidence="3" id="KW-1185">Reference proteome</keyword>
<evidence type="ECO:0000259" key="1">
    <source>
        <dbReference type="Pfam" id="PF09949"/>
    </source>
</evidence>
<accession>A0A844X9V4</accession>
<reference evidence="2 3" key="2">
    <citation type="submission" date="2020-02" db="EMBL/GenBank/DDBJ databases">
        <title>Erythrobacter dongmakensis sp. nov., isolated from a tidal mudflat.</title>
        <authorList>
            <person name="Kim I.S."/>
        </authorList>
    </citation>
    <scope>NUCLEOTIDE SEQUENCE [LARGE SCALE GENOMIC DNA]</scope>
    <source>
        <strain evidence="2 3">GH3-10</strain>
    </source>
</reference>
<evidence type="ECO:0000313" key="2">
    <source>
        <dbReference type="EMBL" id="MWV26428.1"/>
    </source>
</evidence>
<organism evidence="2 3">
    <name type="scientific">Aurantiacibacter rhizosphaerae</name>
    <dbReference type="NCBI Taxonomy" id="2691582"/>
    <lineage>
        <taxon>Bacteria</taxon>
        <taxon>Pseudomonadati</taxon>
        <taxon>Pseudomonadota</taxon>
        <taxon>Alphaproteobacteria</taxon>
        <taxon>Sphingomonadales</taxon>
        <taxon>Erythrobacteraceae</taxon>
        <taxon>Aurantiacibacter</taxon>
    </lineage>
</organism>
<evidence type="ECO:0000313" key="3">
    <source>
        <dbReference type="Proteomes" id="UP000461409"/>
    </source>
</evidence>
<dbReference type="PANTHER" id="PTHR28208">
    <property type="entry name" value="PHOSPHATIDATE PHOSPHATASE APP1"/>
    <property type="match status" value="1"/>
</dbReference>
<dbReference type="AlphaFoldDB" id="A0A844X9V4"/>
<dbReference type="Proteomes" id="UP000461409">
    <property type="component" value="Unassembled WGS sequence"/>
</dbReference>
<dbReference type="GO" id="GO:0008195">
    <property type="term" value="F:phosphatidate phosphatase activity"/>
    <property type="evidence" value="ECO:0007669"/>
    <property type="project" value="InterPro"/>
</dbReference>
<dbReference type="InterPro" id="IPR019236">
    <property type="entry name" value="APP1_cat"/>
</dbReference>
<dbReference type="PANTHER" id="PTHR28208:SF3">
    <property type="entry name" value="PHOSPHATIDATE PHOSPHATASE APP1"/>
    <property type="match status" value="1"/>
</dbReference>
<protein>
    <submittedName>
        <fullName evidence="2">DUF2183 domain-containing protein</fullName>
    </submittedName>
</protein>
<dbReference type="EMBL" id="WUBR01000001">
    <property type="protein sequence ID" value="MWV26428.1"/>
    <property type="molecule type" value="Genomic_DNA"/>
</dbReference>
<reference evidence="2 3" key="1">
    <citation type="submission" date="2019-12" db="EMBL/GenBank/DDBJ databases">
        <authorList>
            <person name="Lee S.D."/>
        </authorList>
    </citation>
    <scope>NUCLEOTIDE SEQUENCE [LARGE SCALE GENOMIC DNA]</scope>
    <source>
        <strain evidence="2 3">GH3-10</strain>
    </source>
</reference>